<dbReference type="OrthoDB" id="5978043at2759"/>
<dbReference type="Gene3D" id="3.30.70.270">
    <property type="match status" value="1"/>
</dbReference>
<dbReference type="FunFam" id="3.30.70.270:FF:000020">
    <property type="entry name" value="Transposon Tf2-6 polyprotein-like Protein"/>
    <property type="match status" value="1"/>
</dbReference>
<dbReference type="OMA" id="VITEWPA"/>
<evidence type="ECO:0000313" key="2">
    <source>
        <dbReference type="Proteomes" id="UP000031668"/>
    </source>
</evidence>
<proteinExistence type="predicted"/>
<dbReference type="SUPFAM" id="SSF56672">
    <property type="entry name" value="DNA/RNA polymerases"/>
    <property type="match status" value="1"/>
</dbReference>
<dbReference type="PANTHER" id="PTHR37984:SF5">
    <property type="entry name" value="PROTEIN NYNRIN-LIKE"/>
    <property type="match status" value="1"/>
</dbReference>
<evidence type="ECO:0000313" key="1">
    <source>
        <dbReference type="EMBL" id="KII64680.1"/>
    </source>
</evidence>
<accession>A0A0C2MJX5</accession>
<dbReference type="EMBL" id="JWZT01004123">
    <property type="protein sequence ID" value="KII64680.1"/>
    <property type="molecule type" value="Genomic_DNA"/>
</dbReference>
<name>A0A0C2MJX5_THEKT</name>
<dbReference type="InterPro" id="IPR043502">
    <property type="entry name" value="DNA/RNA_pol_sf"/>
</dbReference>
<protein>
    <submittedName>
        <fullName evidence="1">Transposon Ty3-I Gag-Pol polyprotein</fullName>
    </submittedName>
</protein>
<dbReference type="InterPro" id="IPR043128">
    <property type="entry name" value="Rev_trsase/Diguanyl_cyclase"/>
</dbReference>
<organism evidence="1 2">
    <name type="scientific">Thelohanellus kitauei</name>
    <name type="common">Myxosporean</name>
    <dbReference type="NCBI Taxonomy" id="669202"/>
    <lineage>
        <taxon>Eukaryota</taxon>
        <taxon>Metazoa</taxon>
        <taxon>Cnidaria</taxon>
        <taxon>Myxozoa</taxon>
        <taxon>Myxosporea</taxon>
        <taxon>Bivalvulida</taxon>
        <taxon>Platysporina</taxon>
        <taxon>Myxobolidae</taxon>
        <taxon>Thelohanellus</taxon>
    </lineage>
</organism>
<dbReference type="PANTHER" id="PTHR37984">
    <property type="entry name" value="PROTEIN CBG26694"/>
    <property type="match status" value="1"/>
</dbReference>
<gene>
    <name evidence="1" type="ORF">RF11_05469</name>
</gene>
<sequence>MSTSKIEAIESMPRPVDIAGVRTFGGLINYYKNHISNRSTILQPLYVLLQKGAKFEWSNQQPTDFERAKLATKEDIMLMNLDPTMELRLAPDAPEYGLGSFVA</sequence>
<comment type="caution">
    <text evidence="1">The sequence shown here is derived from an EMBL/GenBank/DDBJ whole genome shotgun (WGS) entry which is preliminary data.</text>
</comment>
<dbReference type="AlphaFoldDB" id="A0A0C2MJX5"/>
<dbReference type="InterPro" id="IPR050951">
    <property type="entry name" value="Retrovirus_Pol_polyprotein"/>
</dbReference>
<dbReference type="Proteomes" id="UP000031668">
    <property type="component" value="Unassembled WGS sequence"/>
</dbReference>
<keyword evidence="2" id="KW-1185">Reference proteome</keyword>
<reference evidence="1 2" key="1">
    <citation type="journal article" date="2014" name="Genome Biol. Evol.">
        <title>The genome of the myxosporean Thelohanellus kitauei shows adaptations to nutrient acquisition within its fish host.</title>
        <authorList>
            <person name="Yang Y."/>
            <person name="Xiong J."/>
            <person name="Zhou Z."/>
            <person name="Huo F."/>
            <person name="Miao W."/>
            <person name="Ran C."/>
            <person name="Liu Y."/>
            <person name="Zhang J."/>
            <person name="Feng J."/>
            <person name="Wang M."/>
            <person name="Wang M."/>
            <person name="Wang L."/>
            <person name="Yao B."/>
        </authorList>
    </citation>
    <scope>NUCLEOTIDE SEQUENCE [LARGE SCALE GENOMIC DNA]</scope>
    <source>
        <strain evidence="1">Wuqing</strain>
    </source>
</reference>